<comment type="caution">
    <text evidence="2">The sequence shown here is derived from an EMBL/GenBank/DDBJ whole genome shotgun (WGS) entry which is preliminary data.</text>
</comment>
<dbReference type="InterPro" id="IPR036397">
    <property type="entry name" value="RNaseH_sf"/>
</dbReference>
<dbReference type="PANTHER" id="PTHR37984:SF8">
    <property type="entry name" value="CCHC-TYPE DOMAIN-CONTAINING PROTEIN"/>
    <property type="match status" value="1"/>
</dbReference>
<dbReference type="EMBL" id="BLXT01000588">
    <property type="protein sequence ID" value="GFN78334.1"/>
    <property type="molecule type" value="Genomic_DNA"/>
</dbReference>
<keyword evidence="3" id="KW-1185">Reference proteome</keyword>
<dbReference type="InterPro" id="IPR012337">
    <property type="entry name" value="RNaseH-like_sf"/>
</dbReference>
<name>A0AAV3Y5G6_9GAST</name>
<evidence type="ECO:0000313" key="2">
    <source>
        <dbReference type="EMBL" id="GFN78334.1"/>
    </source>
</evidence>
<evidence type="ECO:0000259" key="1">
    <source>
        <dbReference type="PROSITE" id="PS50994"/>
    </source>
</evidence>
<feature type="domain" description="Integrase catalytic" evidence="1">
    <location>
        <begin position="1"/>
        <end position="129"/>
    </location>
</feature>
<dbReference type="PROSITE" id="PS50994">
    <property type="entry name" value="INTEGRASE"/>
    <property type="match status" value="1"/>
</dbReference>
<dbReference type="InterPro" id="IPR050951">
    <property type="entry name" value="Retrovirus_Pol_polyprotein"/>
</dbReference>
<gene>
    <name evidence="2" type="ORF">PoB_000484000</name>
</gene>
<proteinExistence type="predicted"/>
<dbReference type="AlphaFoldDB" id="A0AAV3Y5G6"/>
<sequence>MFTAKKELLAAFFGMKKFYHYTSARPQGNLQIKVPSCRDDIPELLISDNGTQHTTEDFIHIASEWKFRHTRSTPNIKKANGAAEAVVKVIKMMMVKYRRSDKDPYIRLLEQNKRTEGLTTSPTQRFMGR</sequence>
<dbReference type="PANTHER" id="PTHR37984">
    <property type="entry name" value="PROTEIN CBG26694"/>
    <property type="match status" value="1"/>
</dbReference>
<accession>A0AAV3Y5G6</accession>
<organism evidence="2 3">
    <name type="scientific">Plakobranchus ocellatus</name>
    <dbReference type="NCBI Taxonomy" id="259542"/>
    <lineage>
        <taxon>Eukaryota</taxon>
        <taxon>Metazoa</taxon>
        <taxon>Spiralia</taxon>
        <taxon>Lophotrochozoa</taxon>
        <taxon>Mollusca</taxon>
        <taxon>Gastropoda</taxon>
        <taxon>Heterobranchia</taxon>
        <taxon>Euthyneura</taxon>
        <taxon>Panpulmonata</taxon>
        <taxon>Sacoglossa</taxon>
        <taxon>Placobranchoidea</taxon>
        <taxon>Plakobranchidae</taxon>
        <taxon>Plakobranchus</taxon>
    </lineage>
</organism>
<reference evidence="2 3" key="1">
    <citation type="journal article" date="2021" name="Elife">
        <title>Chloroplast acquisition without the gene transfer in kleptoplastic sea slugs, Plakobranchus ocellatus.</title>
        <authorList>
            <person name="Maeda T."/>
            <person name="Takahashi S."/>
            <person name="Yoshida T."/>
            <person name="Shimamura S."/>
            <person name="Takaki Y."/>
            <person name="Nagai Y."/>
            <person name="Toyoda A."/>
            <person name="Suzuki Y."/>
            <person name="Arimoto A."/>
            <person name="Ishii H."/>
            <person name="Satoh N."/>
            <person name="Nishiyama T."/>
            <person name="Hasebe M."/>
            <person name="Maruyama T."/>
            <person name="Minagawa J."/>
            <person name="Obokata J."/>
            <person name="Shigenobu S."/>
        </authorList>
    </citation>
    <scope>NUCLEOTIDE SEQUENCE [LARGE SCALE GENOMIC DNA]</scope>
</reference>
<dbReference type="GO" id="GO:0003676">
    <property type="term" value="F:nucleic acid binding"/>
    <property type="evidence" value="ECO:0007669"/>
    <property type="project" value="InterPro"/>
</dbReference>
<dbReference type="GO" id="GO:0015074">
    <property type="term" value="P:DNA integration"/>
    <property type="evidence" value="ECO:0007669"/>
    <property type="project" value="InterPro"/>
</dbReference>
<evidence type="ECO:0000313" key="3">
    <source>
        <dbReference type="Proteomes" id="UP000735302"/>
    </source>
</evidence>
<dbReference type="Gene3D" id="3.30.420.10">
    <property type="entry name" value="Ribonuclease H-like superfamily/Ribonuclease H"/>
    <property type="match status" value="1"/>
</dbReference>
<dbReference type="Proteomes" id="UP000735302">
    <property type="component" value="Unassembled WGS sequence"/>
</dbReference>
<dbReference type="InterPro" id="IPR001584">
    <property type="entry name" value="Integrase_cat-core"/>
</dbReference>
<dbReference type="SUPFAM" id="SSF53098">
    <property type="entry name" value="Ribonuclease H-like"/>
    <property type="match status" value="1"/>
</dbReference>
<protein>
    <submittedName>
        <fullName evidence="2">Integrase core domain</fullName>
    </submittedName>
</protein>